<comment type="similarity">
    <text evidence="1">Belongs to the IUNH family.</text>
</comment>
<feature type="signal peptide" evidence="2">
    <location>
        <begin position="1"/>
        <end position="29"/>
    </location>
</feature>
<dbReference type="PANTHER" id="PTHR46692:SF1">
    <property type="entry name" value="NUCLEOSIDE HYDROLASE 3-RELATED"/>
    <property type="match status" value="1"/>
</dbReference>
<evidence type="ECO:0000313" key="5">
    <source>
        <dbReference type="Proteomes" id="UP000712281"/>
    </source>
</evidence>
<reference evidence="4" key="1">
    <citation type="submission" date="2019-12" db="EMBL/GenBank/DDBJ databases">
        <title>Genome sequencing and annotation of Brassica cretica.</title>
        <authorList>
            <person name="Studholme D.J."/>
            <person name="Sarris P.F."/>
        </authorList>
    </citation>
    <scope>NUCLEOTIDE SEQUENCE</scope>
    <source>
        <strain evidence="4">PFS-001/15</strain>
        <tissue evidence="4">Leaf</tissue>
    </source>
</reference>
<dbReference type="EMBL" id="QGKW02002228">
    <property type="protein sequence ID" value="KAF2535433.1"/>
    <property type="molecule type" value="Genomic_DNA"/>
</dbReference>
<dbReference type="GO" id="GO:0016799">
    <property type="term" value="F:hydrolase activity, hydrolyzing N-glycosyl compounds"/>
    <property type="evidence" value="ECO:0007669"/>
    <property type="project" value="InterPro"/>
</dbReference>
<gene>
    <name evidence="4" type="ORF">F2Q68_00022406</name>
</gene>
<dbReference type="InterPro" id="IPR001910">
    <property type="entry name" value="Inosine/uridine_hydrolase_dom"/>
</dbReference>
<proteinExistence type="inferred from homology"/>
<keyword evidence="2" id="KW-0732">Signal</keyword>
<sequence>MSMSPSCKSLWFFLIIVGFLGQNLHCVLSSPHRILVDTDVDTDDLFGLLYLLKLNKSEFDLVGITISANAWTNAGHGVNQVYDLLHMMGRDDVAVGVGGEGGILDDGTILSDVYRSNLTFTSGNRRYTPIRQPTAQKVITEKVSEGPITVILIGSHTNFALFLMSNPHLKHNIQHIYVMGGGVRSRNPTGCCPANSTAEQCQPRQCGNRGNLFTDYTSNPYAEFNMFLDPFAAYQVFHSGVPVTLVPLDATNTIPINKQFFETFENNQRTYEAQYVFLSLKIARDTWFDAEFYQSYFMWDSFTAGVAVSIMRNSVKNNNTNGENDFAEMEYMNITVVTSNKPYGKSDGSNPFFDKRKTPKFNLTLGGVHSGHVQNGLRDPICIPKSGKGRCKDGYTQETSGPDSVRVLVAKRAKPNVNIESKLDREFYVDFLEVLNKPGETGRFNFSSQFPYYKEELFRPDLSKTHLGKPVVFDMDMSAGDFLSLFYLLKVPVEKIDLKAIIVNPTGWANAATIDVVYDLLHMMGRDDIPVGLGDLFALNQSDPIFPPVGDCKYIKAVPHGCGGFLDSDTLYGFARDLPRSPRR</sequence>
<dbReference type="AlphaFoldDB" id="A0A8S9FNS8"/>
<dbReference type="Gene3D" id="3.90.245.10">
    <property type="entry name" value="Ribonucleoside hydrolase-like"/>
    <property type="match status" value="2"/>
</dbReference>
<protein>
    <recommendedName>
        <fullName evidence="3">Inosine/uridine-preferring nucleoside hydrolase domain-containing protein</fullName>
    </recommendedName>
</protein>
<evidence type="ECO:0000256" key="1">
    <source>
        <dbReference type="ARBA" id="ARBA00009176"/>
    </source>
</evidence>
<dbReference type="PANTHER" id="PTHR46692">
    <property type="entry name" value="INOSINE-URIDINE PREFERRING NUCLEOSIDE HYDROLASE FAMILY PROTEIN"/>
    <property type="match status" value="1"/>
</dbReference>
<dbReference type="Pfam" id="PF01156">
    <property type="entry name" value="IU_nuc_hydro"/>
    <property type="match status" value="1"/>
</dbReference>
<comment type="caution">
    <text evidence="4">The sequence shown here is derived from an EMBL/GenBank/DDBJ whole genome shotgun (WGS) entry which is preliminary data.</text>
</comment>
<name>A0A8S9FNS8_BRACR</name>
<dbReference type="Proteomes" id="UP000712281">
    <property type="component" value="Unassembled WGS sequence"/>
</dbReference>
<accession>A0A8S9FNS8</accession>
<dbReference type="SUPFAM" id="SSF53590">
    <property type="entry name" value="Nucleoside hydrolase"/>
    <property type="match status" value="2"/>
</dbReference>
<feature type="chain" id="PRO_5035831839" description="Inosine/uridine-preferring nucleoside hydrolase domain-containing protein" evidence="2">
    <location>
        <begin position="30"/>
        <end position="584"/>
    </location>
</feature>
<organism evidence="4 5">
    <name type="scientific">Brassica cretica</name>
    <name type="common">Mustard</name>
    <dbReference type="NCBI Taxonomy" id="69181"/>
    <lineage>
        <taxon>Eukaryota</taxon>
        <taxon>Viridiplantae</taxon>
        <taxon>Streptophyta</taxon>
        <taxon>Embryophyta</taxon>
        <taxon>Tracheophyta</taxon>
        <taxon>Spermatophyta</taxon>
        <taxon>Magnoliopsida</taxon>
        <taxon>eudicotyledons</taxon>
        <taxon>Gunneridae</taxon>
        <taxon>Pentapetalae</taxon>
        <taxon>rosids</taxon>
        <taxon>malvids</taxon>
        <taxon>Brassicales</taxon>
        <taxon>Brassicaceae</taxon>
        <taxon>Brassiceae</taxon>
        <taxon>Brassica</taxon>
    </lineage>
</organism>
<dbReference type="InterPro" id="IPR036452">
    <property type="entry name" value="Ribo_hydro-like"/>
</dbReference>
<evidence type="ECO:0000313" key="4">
    <source>
        <dbReference type="EMBL" id="KAF2535433.1"/>
    </source>
</evidence>
<evidence type="ECO:0000256" key="2">
    <source>
        <dbReference type="SAM" id="SignalP"/>
    </source>
</evidence>
<evidence type="ECO:0000259" key="3">
    <source>
        <dbReference type="Pfam" id="PF01156"/>
    </source>
</evidence>
<feature type="domain" description="Inosine/uridine-preferring nucleoside hydrolase" evidence="3">
    <location>
        <begin position="34"/>
        <end position="341"/>
    </location>
</feature>